<name>A0A9Q0F9Q9_9ROSI</name>
<reference evidence="3" key="2">
    <citation type="journal article" date="2023" name="Plants (Basel)">
        <title>Annotation of the Turnera subulata (Passifloraceae) Draft Genome Reveals the S-Locus Evolved after the Divergence of Turneroideae from Passifloroideae in a Stepwise Manner.</title>
        <authorList>
            <person name="Henning P.M."/>
            <person name="Roalson E.H."/>
            <person name="Mir W."/>
            <person name="McCubbin A.G."/>
            <person name="Shore J.S."/>
        </authorList>
    </citation>
    <scope>NUCLEOTIDE SEQUENCE</scope>
    <source>
        <strain evidence="3">F60SS</strain>
    </source>
</reference>
<evidence type="ECO:0000259" key="2">
    <source>
        <dbReference type="PROSITE" id="PS50004"/>
    </source>
</evidence>
<dbReference type="Pfam" id="PF00168">
    <property type="entry name" value="C2"/>
    <property type="match status" value="1"/>
</dbReference>
<protein>
    <recommendedName>
        <fullName evidence="2">C2 domain-containing protein</fullName>
    </recommendedName>
</protein>
<dbReference type="PANTHER" id="PTHR31425:SF50">
    <property type="entry name" value="FT-INTERACTING PROTEIN 3-RELATED"/>
    <property type="match status" value="1"/>
</dbReference>
<dbReference type="SUPFAM" id="SSF49562">
    <property type="entry name" value="C2 domain (Calcium/lipid-binding domain, CaLB)"/>
    <property type="match status" value="1"/>
</dbReference>
<accession>A0A9Q0F9Q9</accession>
<dbReference type="PANTHER" id="PTHR31425">
    <property type="entry name" value="PHOSPHORIBOSYLANTHRANILATE TRANSFERASE ISOFORM 1"/>
    <property type="match status" value="1"/>
</dbReference>
<dbReference type="PROSITE" id="PS50004">
    <property type="entry name" value="C2"/>
    <property type="match status" value="1"/>
</dbReference>
<dbReference type="InterPro" id="IPR035892">
    <property type="entry name" value="C2_domain_sf"/>
</dbReference>
<feature type="region of interest" description="Disordered" evidence="1">
    <location>
        <begin position="1"/>
        <end position="20"/>
    </location>
</feature>
<dbReference type="InterPro" id="IPR000008">
    <property type="entry name" value="C2_dom"/>
</dbReference>
<keyword evidence="4" id="KW-1185">Reference proteome</keyword>
<proteinExistence type="predicted"/>
<feature type="domain" description="C2" evidence="2">
    <location>
        <begin position="176"/>
        <end position="263"/>
    </location>
</feature>
<evidence type="ECO:0000313" key="3">
    <source>
        <dbReference type="EMBL" id="KAJ4826371.1"/>
    </source>
</evidence>
<dbReference type="Proteomes" id="UP001141552">
    <property type="component" value="Unassembled WGS sequence"/>
</dbReference>
<organism evidence="3 4">
    <name type="scientific">Turnera subulata</name>
    <dbReference type="NCBI Taxonomy" id="218843"/>
    <lineage>
        <taxon>Eukaryota</taxon>
        <taxon>Viridiplantae</taxon>
        <taxon>Streptophyta</taxon>
        <taxon>Embryophyta</taxon>
        <taxon>Tracheophyta</taxon>
        <taxon>Spermatophyta</taxon>
        <taxon>Magnoliopsida</taxon>
        <taxon>eudicotyledons</taxon>
        <taxon>Gunneridae</taxon>
        <taxon>Pentapetalae</taxon>
        <taxon>rosids</taxon>
        <taxon>fabids</taxon>
        <taxon>Malpighiales</taxon>
        <taxon>Passifloraceae</taxon>
        <taxon>Turnera</taxon>
    </lineage>
</organism>
<dbReference type="AlphaFoldDB" id="A0A9Q0F9Q9"/>
<reference evidence="3" key="1">
    <citation type="submission" date="2022-02" db="EMBL/GenBank/DDBJ databases">
        <authorList>
            <person name="Henning P.M."/>
            <person name="McCubbin A.G."/>
            <person name="Shore J.S."/>
        </authorList>
    </citation>
    <scope>NUCLEOTIDE SEQUENCE</scope>
    <source>
        <strain evidence="3">F60SS</strain>
        <tissue evidence="3">Leaves</tissue>
    </source>
</reference>
<sequence>MSPKGEDFSPKEIKANIGGSRAPPAGQKLTLVEHMQYLYIKLCSISDNLLGDACYIEVKIGNYQVKTKPFDMWNPMLKSQVFAFNREHLQSSKTVEILVKDMMDLTTGQFSIFIADDVPSRLRGDSPVAPTPYSLEDENGVADGKGEVMVSTWFGNQGDEDFLEAWNSDAASVGADADDILFTRAQVYARPKLWYLRVKVMEAQDLVPLNDKRPPEFFVRATLGDVKLKTQISASETMSPKWSEELIFVAMEPFQESLILTFF</sequence>
<evidence type="ECO:0000313" key="4">
    <source>
        <dbReference type="Proteomes" id="UP001141552"/>
    </source>
</evidence>
<comment type="caution">
    <text evidence="3">The sequence shown here is derived from an EMBL/GenBank/DDBJ whole genome shotgun (WGS) entry which is preliminary data.</text>
</comment>
<feature type="compositionally biased region" description="Basic and acidic residues" evidence="1">
    <location>
        <begin position="1"/>
        <end position="14"/>
    </location>
</feature>
<gene>
    <name evidence="3" type="ORF">Tsubulata_026108</name>
</gene>
<dbReference type="Gene3D" id="2.60.40.150">
    <property type="entry name" value="C2 domain"/>
    <property type="match status" value="1"/>
</dbReference>
<evidence type="ECO:0000256" key="1">
    <source>
        <dbReference type="SAM" id="MobiDB-lite"/>
    </source>
</evidence>
<dbReference type="OrthoDB" id="965431at2759"/>
<dbReference type="InterPro" id="IPR047259">
    <property type="entry name" value="QUIRKY-like"/>
</dbReference>
<dbReference type="EMBL" id="JAKUCV010006680">
    <property type="protein sequence ID" value="KAJ4826371.1"/>
    <property type="molecule type" value="Genomic_DNA"/>
</dbReference>